<gene>
    <name evidence="1" type="ORF">R3W88_024604</name>
</gene>
<evidence type="ECO:0000313" key="1">
    <source>
        <dbReference type="EMBL" id="KAK4731616.1"/>
    </source>
</evidence>
<reference evidence="1 2" key="1">
    <citation type="submission" date="2023-10" db="EMBL/GenBank/DDBJ databases">
        <title>Genome-Wide Identification Analysis in wild type Solanum Pinnatisectum Reveals Some Genes Defensing Phytophthora Infestans.</title>
        <authorList>
            <person name="Sun C."/>
        </authorList>
    </citation>
    <scope>NUCLEOTIDE SEQUENCE [LARGE SCALE GENOMIC DNA]</scope>
    <source>
        <strain evidence="1">LQN</strain>
        <tissue evidence="1">Leaf</tissue>
    </source>
</reference>
<dbReference type="AlphaFoldDB" id="A0AAV9M127"/>
<comment type="caution">
    <text evidence="1">The sequence shown here is derived from an EMBL/GenBank/DDBJ whole genome shotgun (WGS) entry which is preliminary data.</text>
</comment>
<name>A0AAV9M127_9SOLN</name>
<sequence>MDENFKVDGDVDPLLMEVPLSFLALDKSKVDVSEKRKIDRGDAIMVVPISSIPPQVGILLVYHHLETKEKFRSMIDVYKFLLYGEIPEKKNKKSSEKGKHCSYIYAWSLKWFNFQVTQIRETRMRGSKLMKHYVVGTYRMELNYFSERDIPSNIETEDLFGHQQVNLESDALSAQVNSGDVVISSHVKSFFTFGILSS</sequence>
<protein>
    <submittedName>
        <fullName evidence="1">Uncharacterized protein</fullName>
    </submittedName>
</protein>
<evidence type="ECO:0000313" key="2">
    <source>
        <dbReference type="Proteomes" id="UP001311915"/>
    </source>
</evidence>
<keyword evidence="2" id="KW-1185">Reference proteome</keyword>
<dbReference type="Proteomes" id="UP001311915">
    <property type="component" value="Unassembled WGS sequence"/>
</dbReference>
<organism evidence="1 2">
    <name type="scientific">Solanum pinnatisectum</name>
    <name type="common">tansyleaf nightshade</name>
    <dbReference type="NCBI Taxonomy" id="50273"/>
    <lineage>
        <taxon>Eukaryota</taxon>
        <taxon>Viridiplantae</taxon>
        <taxon>Streptophyta</taxon>
        <taxon>Embryophyta</taxon>
        <taxon>Tracheophyta</taxon>
        <taxon>Spermatophyta</taxon>
        <taxon>Magnoliopsida</taxon>
        <taxon>eudicotyledons</taxon>
        <taxon>Gunneridae</taxon>
        <taxon>Pentapetalae</taxon>
        <taxon>asterids</taxon>
        <taxon>lamiids</taxon>
        <taxon>Solanales</taxon>
        <taxon>Solanaceae</taxon>
        <taxon>Solanoideae</taxon>
        <taxon>Solaneae</taxon>
        <taxon>Solanum</taxon>
    </lineage>
</organism>
<proteinExistence type="predicted"/>
<accession>A0AAV9M127</accession>
<dbReference type="EMBL" id="JAWPEI010000003">
    <property type="protein sequence ID" value="KAK4731616.1"/>
    <property type="molecule type" value="Genomic_DNA"/>
</dbReference>